<dbReference type="Proteomes" id="UP000078348">
    <property type="component" value="Unassembled WGS sequence"/>
</dbReference>
<proteinExistence type="predicted"/>
<dbReference type="SUPFAM" id="SSF48452">
    <property type="entry name" value="TPR-like"/>
    <property type="match status" value="1"/>
</dbReference>
<gene>
    <name evidence="9" type="ORF">AV274_4668</name>
</gene>
<feature type="repeat" description="TPR" evidence="7">
    <location>
        <begin position="340"/>
        <end position="373"/>
    </location>
</feature>
<feature type="repeat" description="TPR" evidence="7">
    <location>
        <begin position="374"/>
        <end position="407"/>
    </location>
</feature>
<evidence type="ECO:0000259" key="8">
    <source>
        <dbReference type="Pfam" id="PF04049"/>
    </source>
</evidence>
<dbReference type="Pfam" id="PF04049">
    <property type="entry name" value="ANAPC8"/>
    <property type="match status" value="1"/>
</dbReference>
<dbReference type="GO" id="GO:0051301">
    <property type="term" value="P:cell division"/>
    <property type="evidence" value="ECO:0007669"/>
    <property type="project" value="UniProtKB-KW"/>
</dbReference>
<sequence length="527" mass="60209">MNQLRAALTILDEKCLVSSTQWLSEFMQHTSPTQRIAEIVSQNYYEQYPQNLTLEYKVAKIHFKNHEFEAASKSIEQVEAFESNRSFLFLWCYSKYMAVQERVLIEFHKKQQDNLFEPYPILSTAELSAITSHLEPCMKSGCSDAFLLYIYGLCIKQEAPYRALRAFTSAVKEFPLFWGAWEELLSVTVTRSDLLFVLKHTDDSVIRDLFWIALMNRMNEIGVPPSVLDRLDRCASRWWFYSFQKALLQYHKGDEAEATRILEATLKTEYRAVVAETLASILFAAKKEVSLMLLASQAAATLPHASSSSFIAGCLYHLKHDLQPAAHYYTRVLTLHPQHELAWSLMGQLSMETAQTAQALKAFQRAAAINPRSSTHFYHIGLVYELMAAPSSSVFYYQKAVELRPYNPQMRVALGEGYLACGEAEKAMECYLVAESLGEEEGLSSRRLGKLYAEQGHEVEAAYFNRRCLMKKHFVICDNDSYEPAVALCQYYKKMGNTERLREIGAMLLAANDETVQQQARVLMSDN</sequence>
<keyword evidence="3" id="KW-0498">Mitosis</keyword>
<keyword evidence="10" id="KW-1185">Reference proteome</keyword>
<keyword evidence="5 7" id="KW-0802">TPR repeat</keyword>
<dbReference type="AlphaFoldDB" id="A0A196S9E5"/>
<evidence type="ECO:0000313" key="10">
    <source>
        <dbReference type="Proteomes" id="UP000078348"/>
    </source>
</evidence>
<evidence type="ECO:0000256" key="1">
    <source>
        <dbReference type="ARBA" id="ARBA00022618"/>
    </source>
</evidence>
<feature type="repeat" description="TPR" evidence="7">
    <location>
        <begin position="306"/>
        <end position="339"/>
    </location>
</feature>
<dbReference type="GO" id="GO:0031145">
    <property type="term" value="P:anaphase-promoting complex-dependent catabolic process"/>
    <property type="evidence" value="ECO:0007669"/>
    <property type="project" value="TreeGrafter"/>
</dbReference>
<evidence type="ECO:0000256" key="7">
    <source>
        <dbReference type="PROSITE-ProRule" id="PRU00339"/>
    </source>
</evidence>
<dbReference type="PROSITE" id="PS50005">
    <property type="entry name" value="TPR"/>
    <property type="match status" value="3"/>
</dbReference>
<dbReference type="GO" id="GO:0016567">
    <property type="term" value="P:protein ubiquitination"/>
    <property type="evidence" value="ECO:0007669"/>
    <property type="project" value="TreeGrafter"/>
</dbReference>
<keyword evidence="6" id="KW-0131">Cell cycle</keyword>
<dbReference type="InterPro" id="IPR011990">
    <property type="entry name" value="TPR-like_helical_dom_sf"/>
</dbReference>
<evidence type="ECO:0000256" key="2">
    <source>
        <dbReference type="ARBA" id="ARBA00022737"/>
    </source>
</evidence>
<dbReference type="Gene3D" id="1.25.40.10">
    <property type="entry name" value="Tetratricopeptide repeat domain"/>
    <property type="match status" value="2"/>
</dbReference>
<name>A0A196S9E5_BLAHN</name>
<keyword evidence="1" id="KW-0132">Cell division</keyword>
<dbReference type="SMART" id="SM00028">
    <property type="entry name" value="TPR"/>
    <property type="match status" value="5"/>
</dbReference>
<evidence type="ECO:0000256" key="6">
    <source>
        <dbReference type="ARBA" id="ARBA00023306"/>
    </source>
</evidence>
<dbReference type="STRING" id="478820.A0A196S9E5"/>
<dbReference type="PANTHER" id="PTHR12558">
    <property type="entry name" value="CELL DIVISION CYCLE 16,23,27"/>
    <property type="match status" value="1"/>
</dbReference>
<dbReference type="EMBL" id="LXWW01000351">
    <property type="protein sequence ID" value="OAO13648.1"/>
    <property type="molecule type" value="Genomic_DNA"/>
</dbReference>
<organism evidence="9 10">
    <name type="scientific">Blastocystis sp. subtype 1 (strain ATCC 50177 / NandII)</name>
    <dbReference type="NCBI Taxonomy" id="478820"/>
    <lineage>
        <taxon>Eukaryota</taxon>
        <taxon>Sar</taxon>
        <taxon>Stramenopiles</taxon>
        <taxon>Bigyra</taxon>
        <taxon>Opalozoa</taxon>
        <taxon>Opalinata</taxon>
        <taxon>Blastocystidae</taxon>
        <taxon>Blastocystis</taxon>
    </lineage>
</organism>
<dbReference type="OrthoDB" id="10262026at2759"/>
<reference evidence="9 10" key="1">
    <citation type="submission" date="2016-05" db="EMBL/GenBank/DDBJ databases">
        <title>Nuclear genome of Blastocystis sp. subtype 1 NandII.</title>
        <authorList>
            <person name="Gentekaki E."/>
            <person name="Curtis B."/>
            <person name="Stairs C."/>
            <person name="Eme L."/>
            <person name="Herman E."/>
            <person name="Klimes V."/>
            <person name="Arias M.C."/>
            <person name="Elias M."/>
            <person name="Hilliou F."/>
            <person name="Klute M."/>
            <person name="Malik S.-B."/>
            <person name="Pightling A."/>
            <person name="Rachubinski R."/>
            <person name="Salas D."/>
            <person name="Schlacht A."/>
            <person name="Suga H."/>
            <person name="Archibald J."/>
            <person name="Ball S.G."/>
            <person name="Clark G."/>
            <person name="Dacks J."/>
            <person name="Van Der Giezen M."/>
            <person name="Tsaousis A."/>
            <person name="Roger A."/>
        </authorList>
    </citation>
    <scope>NUCLEOTIDE SEQUENCE [LARGE SCALE GENOMIC DNA]</scope>
    <source>
        <strain evidence="10">ATCC 50177 / NandII</strain>
    </source>
</reference>
<protein>
    <submittedName>
        <fullName evidence="9">APC8/cdc23</fullName>
    </submittedName>
</protein>
<dbReference type="GO" id="GO:0045842">
    <property type="term" value="P:positive regulation of mitotic metaphase/anaphase transition"/>
    <property type="evidence" value="ECO:0007669"/>
    <property type="project" value="TreeGrafter"/>
</dbReference>
<evidence type="ECO:0000256" key="4">
    <source>
        <dbReference type="ARBA" id="ARBA00022786"/>
    </source>
</evidence>
<keyword evidence="2" id="KW-0677">Repeat</keyword>
<dbReference type="Pfam" id="PF13181">
    <property type="entry name" value="TPR_8"/>
    <property type="match status" value="1"/>
</dbReference>
<dbReference type="GO" id="GO:0005680">
    <property type="term" value="C:anaphase-promoting complex"/>
    <property type="evidence" value="ECO:0007669"/>
    <property type="project" value="InterPro"/>
</dbReference>
<evidence type="ECO:0000256" key="3">
    <source>
        <dbReference type="ARBA" id="ARBA00022776"/>
    </source>
</evidence>
<dbReference type="PANTHER" id="PTHR12558:SF10">
    <property type="entry name" value="CELL DIVISION CYCLE PROTEIN 23 HOMOLOG"/>
    <property type="match status" value="1"/>
</dbReference>
<dbReference type="InterPro" id="IPR007192">
    <property type="entry name" value="APC8"/>
</dbReference>
<keyword evidence="4" id="KW-0833">Ubl conjugation pathway</keyword>
<evidence type="ECO:0000256" key="5">
    <source>
        <dbReference type="ARBA" id="ARBA00022803"/>
    </source>
</evidence>
<comment type="caution">
    <text evidence="9">The sequence shown here is derived from an EMBL/GenBank/DDBJ whole genome shotgun (WGS) entry which is preliminary data.</text>
</comment>
<feature type="domain" description="Cdc23" evidence="8">
    <location>
        <begin position="2"/>
        <end position="215"/>
    </location>
</feature>
<accession>A0A196S9E5</accession>
<dbReference type="InterPro" id="IPR019734">
    <property type="entry name" value="TPR_rpt"/>
</dbReference>
<evidence type="ECO:0000313" key="9">
    <source>
        <dbReference type="EMBL" id="OAO13648.1"/>
    </source>
</evidence>